<dbReference type="GO" id="GO:0000209">
    <property type="term" value="P:protein polyubiquitination"/>
    <property type="evidence" value="ECO:0007669"/>
    <property type="project" value="TreeGrafter"/>
</dbReference>
<dbReference type="SMART" id="SM00487">
    <property type="entry name" value="DEXDc"/>
    <property type="match status" value="1"/>
</dbReference>
<feature type="compositionally biased region" description="Polar residues" evidence="9">
    <location>
        <begin position="866"/>
        <end position="880"/>
    </location>
</feature>
<feature type="coiled-coil region" evidence="8">
    <location>
        <begin position="539"/>
        <end position="566"/>
    </location>
</feature>
<keyword evidence="1" id="KW-0479">Metal-binding</keyword>
<feature type="region of interest" description="Disordered" evidence="9">
    <location>
        <begin position="30"/>
        <end position="57"/>
    </location>
</feature>
<reference evidence="11" key="1">
    <citation type="submission" date="2020-05" db="EMBL/GenBank/DDBJ databases">
        <title>Phylogenomic resolution of chytrid fungi.</title>
        <authorList>
            <person name="Stajich J.E."/>
            <person name="Amses K."/>
            <person name="Simmons R."/>
            <person name="Seto K."/>
            <person name="Myers J."/>
            <person name="Bonds A."/>
            <person name="Quandt C.A."/>
            <person name="Barry K."/>
            <person name="Liu P."/>
            <person name="Grigoriev I."/>
            <person name="Longcore J.E."/>
            <person name="James T.Y."/>
        </authorList>
    </citation>
    <scope>NUCLEOTIDE SEQUENCE</scope>
    <source>
        <strain evidence="11">JEL0513</strain>
    </source>
</reference>
<keyword evidence="4" id="KW-0378">Hydrolase</keyword>
<dbReference type="SMART" id="SM00184">
    <property type="entry name" value="RING"/>
    <property type="match status" value="1"/>
</dbReference>
<dbReference type="GO" id="GO:0005524">
    <property type="term" value="F:ATP binding"/>
    <property type="evidence" value="ECO:0007669"/>
    <property type="project" value="InterPro"/>
</dbReference>
<protein>
    <recommendedName>
        <fullName evidence="10">RING-type domain-containing protein</fullName>
    </recommendedName>
</protein>
<evidence type="ECO:0000256" key="2">
    <source>
        <dbReference type="ARBA" id="ARBA00022741"/>
    </source>
</evidence>
<dbReference type="InterPro" id="IPR018957">
    <property type="entry name" value="Znf_C3HC4_RING-type"/>
</dbReference>
<evidence type="ECO:0000313" key="11">
    <source>
        <dbReference type="EMBL" id="KAJ3143216.1"/>
    </source>
</evidence>
<evidence type="ECO:0000259" key="10">
    <source>
        <dbReference type="PROSITE" id="PS50089"/>
    </source>
</evidence>
<evidence type="ECO:0000256" key="6">
    <source>
        <dbReference type="ARBA" id="ARBA00022840"/>
    </source>
</evidence>
<dbReference type="PANTHER" id="PTHR45865:SF1">
    <property type="entry name" value="E3 UBIQUITIN-PROTEIN LIGASE SHPRH"/>
    <property type="match status" value="1"/>
</dbReference>
<dbReference type="Pfam" id="PF00097">
    <property type="entry name" value="zf-C3HC4"/>
    <property type="match status" value="1"/>
</dbReference>
<evidence type="ECO:0000256" key="4">
    <source>
        <dbReference type="ARBA" id="ARBA00022801"/>
    </source>
</evidence>
<dbReference type="InterPro" id="IPR014001">
    <property type="entry name" value="Helicase_ATP-bd"/>
</dbReference>
<evidence type="ECO:0000256" key="3">
    <source>
        <dbReference type="ARBA" id="ARBA00022771"/>
    </source>
</evidence>
<evidence type="ECO:0000256" key="1">
    <source>
        <dbReference type="ARBA" id="ARBA00022723"/>
    </source>
</evidence>
<dbReference type="InterPro" id="IPR059033">
    <property type="entry name" value="C144_05_dom"/>
</dbReference>
<dbReference type="InterPro" id="IPR000330">
    <property type="entry name" value="SNF2_N"/>
</dbReference>
<dbReference type="GO" id="GO:0006974">
    <property type="term" value="P:DNA damage response"/>
    <property type="evidence" value="ECO:0007669"/>
    <property type="project" value="TreeGrafter"/>
</dbReference>
<dbReference type="SUPFAM" id="SSF52540">
    <property type="entry name" value="P-loop containing nucleoside triphosphate hydrolases"/>
    <property type="match status" value="2"/>
</dbReference>
<dbReference type="GO" id="GO:0016787">
    <property type="term" value="F:hydrolase activity"/>
    <property type="evidence" value="ECO:0007669"/>
    <property type="project" value="UniProtKB-KW"/>
</dbReference>
<dbReference type="GO" id="GO:0061630">
    <property type="term" value="F:ubiquitin protein ligase activity"/>
    <property type="evidence" value="ECO:0007669"/>
    <property type="project" value="TreeGrafter"/>
</dbReference>
<dbReference type="Proteomes" id="UP001211907">
    <property type="component" value="Unassembled WGS sequence"/>
</dbReference>
<sequence length="1462" mass="165479">MELFLGSLTRDCLAGVANADEFVRTARKDAVGETKMPASSSSSSSSRPEPSKPKPDDWLSVFLTPGGQQRMLHQAARNGLCESVRALVALLINANSNSTTTTTTTAINTDRILRACLPMSSPNSLPHHRNDHLRIAGLVPPLLPFQRYALDWLLMRETITQPRLLPRFCCKLPLSGCLANQVSGLIQIDDESDIQCDNFDLVKGGVLADEMGLGKTVEILALILSHPPSESSYPYVDRSLLFKLPTQEQLSTAVENCALCKLKLRNLPLFQCYLCTNRFHVCCQTNPCAQNLIQLDHLFVCNYCIAPPTPIEIGDDVAEEIHLLSTAATLIITPLSILGQWISEIKTHCPELNYYWYKGRHNNDKIPARHLSTFSVVLTTYDVLRSEIHLARGDSTRSRRHGAERRYARPRSPLIEIEWWRCVLDEAQMVESSTSATAEMARIIPRIHPWAVTGTPVSKNGLADLKGLCIFLKIQPIANVSVNVLEKYGQSALESMFCEFLWRNTKENVKNELLLPKQSQFICELGFSAVERSYYDQLYDSCIEELERIDSKVNELKLEVEAISELKQVEIHSKRKRIQQIVEDSHAKMRSWILQLRQICCHPQIGGHNQNTLGSKVGTIEEVLEVMQRHSESAVISTERLLINQRIEKAHLFEFLKDYERGITIYKSVLVDIRSRIQKLEQVLTILTTKKGELVQNEIEEDYEEGIDGAVSSKTAEYRSMISNFLHAYREFEHQAIFFIACCYNSLQNEELENKYYDQAETLRRSILGSFENEVKRNREFCFGKKNAKAVALVTQAIQTQRNWRKGGRDEVVISGIVIRQALENVKNLTETLNAQWDQAVSVWRKRILKLINTDLINNDEETKDGASNGNSSNRNQVYNGQHDYDRESTARISKVPTGEEYSDGADIQIELNALMDAYADILSERRELLNGVSTVVPKPPDIEFRRFEIECQELRAQFSLKRGRSHLSAVLKDLKGIVEGAYIPTIERHLAASFVEKMTEGLEIQLDCVAELQRENVGVLQIELIRLRKLANARIDFYSHLQEISDSLVTPQTPVNINQDLESLQIEIMKNEGILASQIGRFKYLQQLSPKSSLAVVSDSNISENLGESEETEECIICKATFDEGFITECGHLYCNYCMQLWVAKRHQCALCKNQLKNLDTQLTRVTFKKSTNTATPSKTPGESDQLTHEYKHDHLPANIHDRISAIKLDSTASYGTKTDFLLQHLLYIQKTDPTAKALLFSQWEQVLNLVAMGCDKNGISYRKLEVGKKNDTVKEFRENPNIKLFMLNARSQSSGLTLVGATHVFLMEPVVNPGMEMQEYTELDKQKKPMYIDRIYTHQYRQNASAKNIAIQRQCLRDGGGEYVIDSDLKSILVGNKHQFKHLEISEPVEEILGDSEESNAELGLDVEGDEAVIMEDAGGDQSLIIDHLVESQQPQKALGTGRRGQKRRREDNGSGLKLR</sequence>
<dbReference type="Pfam" id="PF26021">
    <property type="entry name" value="Ferritin_C144_05"/>
    <property type="match status" value="1"/>
</dbReference>
<feature type="domain" description="RING-type" evidence="10">
    <location>
        <begin position="1116"/>
        <end position="1154"/>
    </location>
</feature>
<dbReference type="Gene3D" id="3.40.50.10810">
    <property type="entry name" value="Tandem AAA-ATPase domain"/>
    <property type="match status" value="2"/>
</dbReference>
<organism evidence="11 12">
    <name type="scientific">Physocladia obscura</name>
    <dbReference type="NCBI Taxonomy" id="109957"/>
    <lineage>
        <taxon>Eukaryota</taxon>
        <taxon>Fungi</taxon>
        <taxon>Fungi incertae sedis</taxon>
        <taxon>Chytridiomycota</taxon>
        <taxon>Chytridiomycota incertae sedis</taxon>
        <taxon>Chytridiomycetes</taxon>
        <taxon>Chytridiales</taxon>
        <taxon>Chytriomycetaceae</taxon>
        <taxon>Physocladia</taxon>
    </lineage>
</organism>
<dbReference type="InterPro" id="IPR013083">
    <property type="entry name" value="Znf_RING/FYVE/PHD"/>
</dbReference>
<accession>A0AAD5TG69</accession>
<feature type="region of interest" description="Disordered" evidence="9">
    <location>
        <begin position="860"/>
        <end position="889"/>
    </location>
</feature>
<dbReference type="GO" id="GO:0008270">
    <property type="term" value="F:zinc ion binding"/>
    <property type="evidence" value="ECO:0007669"/>
    <property type="project" value="UniProtKB-KW"/>
</dbReference>
<dbReference type="InterPro" id="IPR038718">
    <property type="entry name" value="SNF2-like_sf"/>
</dbReference>
<dbReference type="InterPro" id="IPR052583">
    <property type="entry name" value="ATP-helicase/E3_Ub-Ligase"/>
</dbReference>
<dbReference type="CDD" id="cd18793">
    <property type="entry name" value="SF2_C_SNF"/>
    <property type="match status" value="1"/>
</dbReference>
<dbReference type="Gene3D" id="3.30.40.10">
    <property type="entry name" value="Zinc/RING finger domain, C3HC4 (zinc finger)"/>
    <property type="match status" value="1"/>
</dbReference>
<dbReference type="PANTHER" id="PTHR45865">
    <property type="entry name" value="E3 UBIQUITIN-PROTEIN LIGASE SHPRH FAMILY MEMBER"/>
    <property type="match status" value="1"/>
</dbReference>
<evidence type="ECO:0000256" key="5">
    <source>
        <dbReference type="ARBA" id="ARBA00022833"/>
    </source>
</evidence>
<feature type="region of interest" description="Disordered" evidence="9">
    <location>
        <begin position="1432"/>
        <end position="1462"/>
    </location>
</feature>
<dbReference type="Gene3D" id="3.40.50.300">
    <property type="entry name" value="P-loop containing nucleotide triphosphate hydrolases"/>
    <property type="match status" value="1"/>
</dbReference>
<dbReference type="GO" id="GO:0005634">
    <property type="term" value="C:nucleus"/>
    <property type="evidence" value="ECO:0007669"/>
    <property type="project" value="TreeGrafter"/>
</dbReference>
<evidence type="ECO:0000313" key="12">
    <source>
        <dbReference type="Proteomes" id="UP001211907"/>
    </source>
</evidence>
<keyword evidence="8" id="KW-0175">Coiled coil</keyword>
<dbReference type="SUPFAM" id="SSF57850">
    <property type="entry name" value="RING/U-box"/>
    <property type="match status" value="1"/>
</dbReference>
<keyword evidence="12" id="KW-1185">Reference proteome</keyword>
<dbReference type="InterPro" id="IPR001841">
    <property type="entry name" value="Znf_RING"/>
</dbReference>
<keyword evidence="5" id="KW-0862">Zinc</keyword>
<gene>
    <name evidence="11" type="ORF">HK100_000015</name>
</gene>
<evidence type="ECO:0000256" key="7">
    <source>
        <dbReference type="PROSITE-ProRule" id="PRU00175"/>
    </source>
</evidence>
<dbReference type="Pfam" id="PF00176">
    <property type="entry name" value="SNF2-rel_dom"/>
    <property type="match status" value="1"/>
</dbReference>
<evidence type="ECO:0000256" key="8">
    <source>
        <dbReference type="SAM" id="Coils"/>
    </source>
</evidence>
<name>A0AAD5TG69_9FUNG</name>
<keyword evidence="6" id="KW-0067">ATP-binding</keyword>
<dbReference type="InterPro" id="IPR027417">
    <property type="entry name" value="P-loop_NTPase"/>
</dbReference>
<dbReference type="InterPro" id="IPR017907">
    <property type="entry name" value="Znf_RING_CS"/>
</dbReference>
<proteinExistence type="predicted"/>
<dbReference type="EMBL" id="JADGJH010000001">
    <property type="protein sequence ID" value="KAJ3143216.1"/>
    <property type="molecule type" value="Genomic_DNA"/>
</dbReference>
<dbReference type="InterPro" id="IPR049730">
    <property type="entry name" value="SNF2/RAD54-like_C"/>
</dbReference>
<comment type="caution">
    <text evidence="11">The sequence shown here is derived from an EMBL/GenBank/DDBJ whole genome shotgun (WGS) entry which is preliminary data.</text>
</comment>
<dbReference type="PROSITE" id="PS00518">
    <property type="entry name" value="ZF_RING_1"/>
    <property type="match status" value="1"/>
</dbReference>
<dbReference type="PROSITE" id="PS50089">
    <property type="entry name" value="ZF_RING_2"/>
    <property type="match status" value="1"/>
</dbReference>
<evidence type="ECO:0000256" key="9">
    <source>
        <dbReference type="SAM" id="MobiDB-lite"/>
    </source>
</evidence>
<keyword evidence="3 7" id="KW-0863">Zinc-finger</keyword>
<keyword evidence="2" id="KW-0547">Nucleotide-binding</keyword>